<name>A0A9X1X3I2_9SPHI</name>
<dbReference type="InterPro" id="IPR011004">
    <property type="entry name" value="Trimer_LpxA-like_sf"/>
</dbReference>
<dbReference type="Proteomes" id="UP001139450">
    <property type="component" value="Unassembled WGS sequence"/>
</dbReference>
<dbReference type="RefSeq" id="WP_245130073.1">
    <property type="nucleotide sequence ID" value="NZ_JALJEJ010000004.1"/>
</dbReference>
<dbReference type="InterPro" id="IPR018357">
    <property type="entry name" value="Hexapep_transf_CS"/>
</dbReference>
<accession>A0A9X1X3I2</accession>
<gene>
    <name evidence="5" type="ORF">MUY27_10980</name>
</gene>
<dbReference type="GO" id="GO:0008374">
    <property type="term" value="F:O-acyltransferase activity"/>
    <property type="evidence" value="ECO:0007669"/>
    <property type="project" value="TreeGrafter"/>
</dbReference>
<evidence type="ECO:0000256" key="2">
    <source>
        <dbReference type="ARBA" id="ARBA00022679"/>
    </source>
</evidence>
<evidence type="ECO:0000313" key="5">
    <source>
        <dbReference type="EMBL" id="MCJ8210236.1"/>
    </source>
</evidence>
<comment type="similarity">
    <text evidence="1">Belongs to the transferase hexapeptide repeat family.</text>
</comment>
<protein>
    <submittedName>
        <fullName evidence="5">Acyltransferase</fullName>
    </submittedName>
</protein>
<dbReference type="GO" id="GO:0005829">
    <property type="term" value="C:cytosol"/>
    <property type="evidence" value="ECO:0007669"/>
    <property type="project" value="TreeGrafter"/>
</dbReference>
<evidence type="ECO:0000256" key="4">
    <source>
        <dbReference type="ARBA" id="ARBA00023315"/>
    </source>
</evidence>
<organism evidence="5 6">
    <name type="scientific">Mucilaginibacter straminoryzae</name>
    <dbReference type="NCBI Taxonomy" id="2932774"/>
    <lineage>
        <taxon>Bacteria</taxon>
        <taxon>Pseudomonadati</taxon>
        <taxon>Bacteroidota</taxon>
        <taxon>Sphingobacteriia</taxon>
        <taxon>Sphingobacteriales</taxon>
        <taxon>Sphingobacteriaceae</taxon>
        <taxon>Mucilaginibacter</taxon>
    </lineage>
</organism>
<dbReference type="PANTHER" id="PTHR23416">
    <property type="entry name" value="SIALIC ACID SYNTHASE-RELATED"/>
    <property type="match status" value="1"/>
</dbReference>
<evidence type="ECO:0000256" key="3">
    <source>
        <dbReference type="ARBA" id="ARBA00022737"/>
    </source>
</evidence>
<reference evidence="5" key="1">
    <citation type="submission" date="2022-04" db="EMBL/GenBank/DDBJ databases">
        <title>Mucilaginibacter sp. RS28 isolated from freshwater.</title>
        <authorList>
            <person name="Ko S.-R."/>
        </authorList>
    </citation>
    <scope>NUCLEOTIDE SEQUENCE</scope>
    <source>
        <strain evidence="5">RS28</strain>
    </source>
</reference>
<dbReference type="EMBL" id="JALJEJ010000004">
    <property type="protein sequence ID" value="MCJ8210236.1"/>
    <property type="molecule type" value="Genomic_DNA"/>
</dbReference>
<keyword evidence="6" id="KW-1185">Reference proteome</keyword>
<proteinExistence type="inferred from homology"/>
<evidence type="ECO:0000313" key="6">
    <source>
        <dbReference type="Proteomes" id="UP001139450"/>
    </source>
</evidence>
<sequence>MASLSYLYKNRAKFSVTSVAFYKAWAKRLLTFNELMKRNYRRWKLLRKGADIHPTAEIGLVEVGGQKKKLTIGPMSFLGKVQIALHDAVVIGANVCINDGAILLTASHNTQDSLWRHVKGPIIIGDYAWIATNAIILPGVSIGKGAVVGAGAVVTRDVKDFEIVAGNPAKPISKKRIEELNYNPCEFLAANLAWIKG</sequence>
<dbReference type="PROSITE" id="PS00101">
    <property type="entry name" value="HEXAPEP_TRANSFERASES"/>
    <property type="match status" value="1"/>
</dbReference>
<dbReference type="PANTHER" id="PTHR23416:SF23">
    <property type="entry name" value="ACETYLTRANSFERASE C18B11.09C-RELATED"/>
    <property type="match status" value="1"/>
</dbReference>
<comment type="caution">
    <text evidence="5">The sequence shown here is derived from an EMBL/GenBank/DDBJ whole genome shotgun (WGS) entry which is preliminary data.</text>
</comment>
<dbReference type="InterPro" id="IPR051159">
    <property type="entry name" value="Hexapeptide_acetyltransf"/>
</dbReference>
<keyword evidence="3" id="KW-0677">Repeat</keyword>
<dbReference type="Pfam" id="PF00132">
    <property type="entry name" value="Hexapep"/>
    <property type="match status" value="1"/>
</dbReference>
<dbReference type="Gene3D" id="2.160.10.10">
    <property type="entry name" value="Hexapeptide repeat proteins"/>
    <property type="match status" value="1"/>
</dbReference>
<dbReference type="SUPFAM" id="SSF51161">
    <property type="entry name" value="Trimeric LpxA-like enzymes"/>
    <property type="match status" value="1"/>
</dbReference>
<dbReference type="AlphaFoldDB" id="A0A9X1X3I2"/>
<evidence type="ECO:0000256" key="1">
    <source>
        <dbReference type="ARBA" id="ARBA00007274"/>
    </source>
</evidence>
<keyword evidence="2" id="KW-0808">Transferase</keyword>
<keyword evidence="4 5" id="KW-0012">Acyltransferase</keyword>
<dbReference type="InterPro" id="IPR001451">
    <property type="entry name" value="Hexapep"/>
</dbReference>